<name>H2YQS9_CIOSA</name>
<dbReference type="STRING" id="51511.ENSCSAVP00000007687"/>
<evidence type="ECO:0000313" key="6">
    <source>
        <dbReference type="Ensembl" id="ENSCSAVP00000007687.1"/>
    </source>
</evidence>
<dbReference type="InParanoid" id="H2YQS9"/>
<reference evidence="6" key="2">
    <citation type="submission" date="2025-08" db="UniProtKB">
        <authorList>
            <consortium name="Ensembl"/>
        </authorList>
    </citation>
    <scope>IDENTIFICATION</scope>
</reference>
<dbReference type="GO" id="GO:0051015">
    <property type="term" value="F:actin filament binding"/>
    <property type="evidence" value="ECO:0007669"/>
    <property type="project" value="TreeGrafter"/>
</dbReference>
<dbReference type="Pfam" id="PF08953">
    <property type="entry name" value="DUF1899"/>
    <property type="match status" value="1"/>
</dbReference>
<evidence type="ECO:0000256" key="1">
    <source>
        <dbReference type="ARBA" id="ARBA00022574"/>
    </source>
</evidence>
<dbReference type="HOGENOM" id="CLU_026859_0_2_1"/>
<dbReference type="InterPro" id="IPR001680">
    <property type="entry name" value="WD40_rpt"/>
</dbReference>
<feature type="repeat" description="WD" evidence="3">
    <location>
        <begin position="79"/>
        <end position="113"/>
    </location>
</feature>
<dbReference type="SMART" id="SM01167">
    <property type="entry name" value="DUF1900"/>
    <property type="match status" value="1"/>
</dbReference>
<dbReference type="eggNOG" id="KOG0303">
    <property type="taxonomic scope" value="Eukaryota"/>
</dbReference>
<evidence type="ECO:0000256" key="3">
    <source>
        <dbReference type="PROSITE-ProRule" id="PRU00221"/>
    </source>
</evidence>
<dbReference type="SUPFAM" id="SSF50978">
    <property type="entry name" value="WD40 repeat-like"/>
    <property type="match status" value="1"/>
</dbReference>
<feature type="repeat" description="WD" evidence="3">
    <location>
        <begin position="129"/>
        <end position="171"/>
    </location>
</feature>
<dbReference type="PROSITE" id="PS00678">
    <property type="entry name" value="WD_REPEATS_1"/>
    <property type="match status" value="1"/>
</dbReference>
<reference evidence="7" key="1">
    <citation type="submission" date="2003-08" db="EMBL/GenBank/DDBJ databases">
        <authorList>
            <person name="Birren B."/>
            <person name="Nusbaum C."/>
            <person name="Abebe A."/>
            <person name="Abouelleil A."/>
            <person name="Adekoya E."/>
            <person name="Ait-zahra M."/>
            <person name="Allen N."/>
            <person name="Allen T."/>
            <person name="An P."/>
            <person name="Anderson M."/>
            <person name="Anderson S."/>
            <person name="Arachchi H."/>
            <person name="Armbruster J."/>
            <person name="Bachantsang P."/>
            <person name="Baldwin J."/>
            <person name="Barry A."/>
            <person name="Bayul T."/>
            <person name="Blitshsteyn B."/>
            <person name="Bloom T."/>
            <person name="Blye J."/>
            <person name="Boguslavskiy L."/>
            <person name="Borowsky M."/>
            <person name="Boukhgalter B."/>
            <person name="Brunache A."/>
            <person name="Butler J."/>
            <person name="Calixte N."/>
            <person name="Calvo S."/>
            <person name="Camarata J."/>
            <person name="Campo K."/>
            <person name="Chang J."/>
            <person name="Cheshatsang Y."/>
            <person name="Citroen M."/>
            <person name="Collymore A."/>
            <person name="Considine T."/>
            <person name="Cook A."/>
            <person name="Cooke P."/>
            <person name="Corum B."/>
            <person name="Cuomo C."/>
            <person name="David R."/>
            <person name="Dawoe T."/>
            <person name="Degray S."/>
            <person name="Dodge S."/>
            <person name="Dooley K."/>
            <person name="Dorje P."/>
            <person name="Dorjee K."/>
            <person name="Dorris L."/>
            <person name="Duffey N."/>
            <person name="Dupes A."/>
            <person name="Elkins T."/>
            <person name="Engels R."/>
            <person name="Erickson J."/>
            <person name="Farina A."/>
            <person name="Faro S."/>
            <person name="Ferreira P."/>
            <person name="Fischer H."/>
            <person name="Fitzgerald M."/>
            <person name="Foley K."/>
            <person name="Gage D."/>
            <person name="Galagan J."/>
            <person name="Gearin G."/>
            <person name="Gnerre S."/>
            <person name="Gnirke A."/>
            <person name="Goyette A."/>
            <person name="Graham J."/>
            <person name="Grandbois E."/>
            <person name="Gyaltsen K."/>
            <person name="Hafez N."/>
            <person name="Hagopian D."/>
            <person name="Hagos B."/>
            <person name="Hall J."/>
            <person name="Hatcher B."/>
            <person name="Heller A."/>
            <person name="Higgins H."/>
            <person name="Honan T."/>
            <person name="Horn A."/>
            <person name="Houde N."/>
            <person name="Hughes L."/>
            <person name="Hulme W."/>
            <person name="Husby E."/>
            <person name="Iliev I."/>
            <person name="Jaffe D."/>
            <person name="Jones C."/>
            <person name="Kamal M."/>
            <person name="Kamat A."/>
            <person name="Kamvysselis M."/>
            <person name="Karlsson E."/>
            <person name="Kells C."/>
            <person name="Kieu A."/>
            <person name="Kisner P."/>
            <person name="Kodira C."/>
            <person name="Kulbokas E."/>
            <person name="Labutti K."/>
            <person name="Lama D."/>
            <person name="Landers T."/>
            <person name="Leger J."/>
            <person name="Levine S."/>
            <person name="Lewis D."/>
            <person name="Lewis T."/>
            <person name="Lindblad-toh K."/>
            <person name="Liu X."/>
            <person name="Lokyitsang T."/>
            <person name="Lokyitsang Y."/>
            <person name="Lucien O."/>
            <person name="Lui A."/>
            <person name="Ma L.J."/>
            <person name="Mabbitt R."/>
            <person name="Macdonald J."/>
            <person name="Maclean C."/>
            <person name="Major J."/>
            <person name="Manning J."/>
            <person name="Marabella R."/>
            <person name="Maru K."/>
            <person name="Matthews C."/>
            <person name="Mauceli E."/>
            <person name="Mccarthy M."/>
            <person name="Mcdonough S."/>
            <person name="Mcghee T."/>
            <person name="Meldrim J."/>
            <person name="Meneus L."/>
            <person name="Mesirov J."/>
            <person name="Mihalev A."/>
            <person name="Mihova T."/>
            <person name="Mikkelsen T."/>
            <person name="Mlenga V."/>
            <person name="Moru K."/>
            <person name="Mozes J."/>
            <person name="Mulrain L."/>
            <person name="Munson G."/>
            <person name="Naylor J."/>
            <person name="Newes C."/>
            <person name="Nguyen C."/>
            <person name="Nguyen N."/>
            <person name="Nguyen T."/>
            <person name="Nicol R."/>
            <person name="Nielsen C."/>
            <person name="Nizzari M."/>
            <person name="Norbu C."/>
            <person name="Norbu N."/>
            <person name="O'donnell P."/>
            <person name="Okoawo O."/>
            <person name="O'leary S."/>
            <person name="Omotosho B."/>
            <person name="O'neill K."/>
            <person name="Osman S."/>
            <person name="Parker S."/>
            <person name="Perrin D."/>
            <person name="Phunkhang P."/>
            <person name="Piqani B."/>
            <person name="Purcell S."/>
            <person name="Rachupka T."/>
            <person name="Ramasamy U."/>
            <person name="Rameau R."/>
            <person name="Ray V."/>
            <person name="Raymond C."/>
            <person name="Retta R."/>
            <person name="Richardson S."/>
            <person name="Rise C."/>
            <person name="Rodriguez J."/>
            <person name="Rogers J."/>
            <person name="Rogov P."/>
            <person name="Rutman M."/>
            <person name="Schupbach R."/>
            <person name="Seaman C."/>
            <person name="Settipalli S."/>
            <person name="Sharpe T."/>
            <person name="Sheridan J."/>
            <person name="Sherpa N."/>
            <person name="Shi J."/>
            <person name="Smirnov S."/>
            <person name="Smith C."/>
            <person name="Sougnez C."/>
            <person name="Spencer B."/>
            <person name="Stalker J."/>
            <person name="Stange-thomann N."/>
            <person name="Stavropoulos S."/>
            <person name="Stetson K."/>
            <person name="Stone C."/>
            <person name="Stone S."/>
            <person name="Stubbs M."/>
            <person name="Talamas J."/>
            <person name="Tchuinga P."/>
            <person name="Tenzing P."/>
            <person name="Tesfaye S."/>
            <person name="Theodore J."/>
            <person name="Thoulutsang Y."/>
            <person name="Topham K."/>
            <person name="Towey S."/>
            <person name="Tsamla T."/>
            <person name="Tsomo N."/>
            <person name="Vallee D."/>
            <person name="Vassiliev H."/>
            <person name="Venkataraman V."/>
            <person name="Vinson J."/>
            <person name="Vo A."/>
            <person name="Wade C."/>
            <person name="Wang S."/>
            <person name="Wangchuk T."/>
            <person name="Wangdi T."/>
            <person name="Whittaker C."/>
            <person name="Wilkinson J."/>
            <person name="Wu Y."/>
            <person name="Wyman D."/>
            <person name="Yadav S."/>
            <person name="Yang S."/>
            <person name="Yang X."/>
            <person name="Yeager S."/>
            <person name="Yee E."/>
            <person name="Young G."/>
            <person name="Zainoun J."/>
            <person name="Zembeck L."/>
            <person name="Zimmer A."/>
            <person name="Zody M."/>
            <person name="Lander E."/>
        </authorList>
    </citation>
    <scope>NUCLEOTIDE SEQUENCE [LARGE SCALE GENOMIC DNA]</scope>
</reference>
<dbReference type="GeneTree" id="ENSGT00940000168719"/>
<dbReference type="PANTHER" id="PTHR10856">
    <property type="entry name" value="CORONIN"/>
    <property type="match status" value="1"/>
</dbReference>
<dbReference type="AlphaFoldDB" id="H2YQS9"/>
<dbReference type="SMART" id="SM00320">
    <property type="entry name" value="WD40"/>
    <property type="match status" value="3"/>
</dbReference>
<dbReference type="PROSITE" id="PS50294">
    <property type="entry name" value="WD_REPEATS_REGION"/>
    <property type="match status" value="2"/>
</dbReference>
<dbReference type="Gene3D" id="2.130.10.10">
    <property type="entry name" value="YVTN repeat-like/Quinoprotein amine dehydrogenase"/>
    <property type="match status" value="1"/>
</dbReference>
<protein>
    <recommendedName>
        <fullName evidence="4">Coronin</fullName>
    </recommendedName>
</protein>
<feature type="domain" description="DUF1899" evidence="5">
    <location>
        <begin position="6"/>
        <end position="70"/>
    </location>
</feature>
<accession>H2YQS9</accession>
<comment type="similarity">
    <text evidence="4">Belongs to the WD repeat coronin family.</text>
</comment>
<dbReference type="InterPro" id="IPR036322">
    <property type="entry name" value="WD40_repeat_dom_sf"/>
</dbReference>
<dbReference type="InterPro" id="IPR015943">
    <property type="entry name" value="WD40/YVTN_repeat-like_dom_sf"/>
</dbReference>
<dbReference type="Ensembl" id="ENSCSAVT00000007787.1">
    <property type="protein sequence ID" value="ENSCSAVP00000007687.1"/>
    <property type="gene ID" value="ENSCSAVG00000004601.1"/>
</dbReference>
<dbReference type="PANTHER" id="PTHR10856:SF0">
    <property type="entry name" value="CORONIN"/>
    <property type="match status" value="1"/>
</dbReference>
<organism evidence="6 7">
    <name type="scientific">Ciona savignyi</name>
    <name type="common">Pacific transparent sea squirt</name>
    <dbReference type="NCBI Taxonomy" id="51511"/>
    <lineage>
        <taxon>Eukaryota</taxon>
        <taxon>Metazoa</taxon>
        <taxon>Chordata</taxon>
        <taxon>Tunicata</taxon>
        <taxon>Ascidiacea</taxon>
        <taxon>Phlebobranchia</taxon>
        <taxon>Cionidae</taxon>
        <taxon>Ciona</taxon>
    </lineage>
</organism>
<dbReference type="InterPro" id="IPR015048">
    <property type="entry name" value="DUF1899"/>
</dbReference>
<dbReference type="Pfam" id="PF00400">
    <property type="entry name" value="WD40"/>
    <property type="match status" value="3"/>
</dbReference>
<dbReference type="GO" id="GO:0007015">
    <property type="term" value="P:actin filament organization"/>
    <property type="evidence" value="ECO:0007669"/>
    <property type="project" value="TreeGrafter"/>
</dbReference>
<keyword evidence="1 3" id="KW-0853">WD repeat</keyword>
<dbReference type="OMA" id="MVMVWEI"/>
<dbReference type="Proteomes" id="UP000007875">
    <property type="component" value="Unassembled WGS sequence"/>
</dbReference>
<evidence type="ECO:0000256" key="4">
    <source>
        <dbReference type="RuleBase" id="RU280818"/>
    </source>
</evidence>
<dbReference type="InterPro" id="IPR019775">
    <property type="entry name" value="WD40_repeat_CS"/>
</dbReference>
<evidence type="ECO:0000313" key="7">
    <source>
        <dbReference type="Proteomes" id="UP000007875"/>
    </source>
</evidence>
<proteinExistence type="inferred from homology"/>
<evidence type="ECO:0000256" key="2">
    <source>
        <dbReference type="ARBA" id="ARBA00022737"/>
    </source>
</evidence>
<keyword evidence="7" id="KW-1185">Reference proteome</keyword>
<dbReference type="InterPro" id="IPR015505">
    <property type="entry name" value="Coronin"/>
</dbReference>
<dbReference type="PROSITE" id="PS50082">
    <property type="entry name" value="WD_REPEATS_2"/>
    <property type="match status" value="2"/>
</dbReference>
<dbReference type="SMART" id="SM01166">
    <property type="entry name" value="DUF1899"/>
    <property type="match status" value="1"/>
</dbReference>
<evidence type="ECO:0000259" key="5">
    <source>
        <dbReference type="SMART" id="SM01166"/>
    </source>
</evidence>
<keyword evidence="2 4" id="KW-0677">Repeat</keyword>
<sequence length="353" mass="39688">TSNMSRVVRQSKYRHVFGTNLKQDACYTAINTNKNSANGTFCAVNPKFIAFSINSTGGGAFQVLPLTQTGRMSPKQPSFNAHKTAVLTLEFSPFNDNLLATCADNGEVMLWEIPDEGIKENQDEPLATLQKHKKRVNLLKWNPVADNILISAGSENFICVWNTETGELIYEIPLPDSLFDVCWNHNGTEIATTCRDKALRVYDVRSQELLHEKEKCCGSSTFMTCNYVLKNKLFLTAKVAGAKQYFLFDLKNLDVPLETDELPGDSGYSFPFYDEASSVMFVTTKGQSAIPYYEIVDEEPYVHYISTHSAPTSQQGMAWLPKRALDLKSVEIAKFFKVTKDKIEPISMRVPRK</sequence>
<reference evidence="6" key="3">
    <citation type="submission" date="2025-09" db="UniProtKB">
        <authorList>
            <consortium name="Ensembl"/>
        </authorList>
    </citation>
    <scope>IDENTIFICATION</scope>
</reference>